<keyword evidence="8" id="KW-0479">Metal-binding</keyword>
<evidence type="ECO:0000313" key="14">
    <source>
        <dbReference type="Proteomes" id="UP000007110"/>
    </source>
</evidence>
<proteinExistence type="predicted"/>
<dbReference type="OMA" id="GMTVHPK"/>
<dbReference type="Gene3D" id="3.10.10.10">
    <property type="entry name" value="HIV Type 1 Reverse Transcriptase, subunit A, domain 1"/>
    <property type="match status" value="1"/>
</dbReference>
<evidence type="ECO:0000256" key="9">
    <source>
        <dbReference type="SAM" id="MobiDB-lite"/>
    </source>
</evidence>
<dbReference type="FunFam" id="3.10.20.370:FF:000001">
    <property type="entry name" value="Retrovirus-related Pol polyprotein from transposon 17.6-like protein"/>
    <property type="match status" value="1"/>
</dbReference>
<accession>A0A7M7PBE8</accession>
<dbReference type="GO" id="GO:0003676">
    <property type="term" value="F:nucleic acid binding"/>
    <property type="evidence" value="ECO:0007669"/>
    <property type="project" value="InterPro"/>
</dbReference>
<evidence type="ECO:0000256" key="4">
    <source>
        <dbReference type="ARBA" id="ARBA00022722"/>
    </source>
</evidence>
<feature type="compositionally biased region" description="Low complexity" evidence="9">
    <location>
        <begin position="253"/>
        <end position="271"/>
    </location>
</feature>
<name>A0A7M7PBE8_STRPU</name>
<dbReference type="SUPFAM" id="SSF57756">
    <property type="entry name" value="Retrovirus zinc finger-like domains"/>
    <property type="match status" value="1"/>
</dbReference>
<dbReference type="Gene3D" id="3.30.420.10">
    <property type="entry name" value="Ribonuclease H-like superfamily/Ribonuclease H"/>
    <property type="match status" value="1"/>
</dbReference>
<dbReference type="FunFam" id="3.30.70.270:FF:000020">
    <property type="entry name" value="Transposon Tf2-6 polyprotein-like Protein"/>
    <property type="match status" value="1"/>
</dbReference>
<dbReference type="RefSeq" id="XP_030849193.1">
    <property type="nucleotide sequence ID" value="XM_030993333.1"/>
</dbReference>
<evidence type="ECO:0000256" key="1">
    <source>
        <dbReference type="ARBA" id="ARBA00022670"/>
    </source>
</evidence>
<protein>
    <recommendedName>
        <fullName evidence="15">Reverse transcriptase</fullName>
    </recommendedName>
</protein>
<dbReference type="GO" id="GO:0008233">
    <property type="term" value="F:peptidase activity"/>
    <property type="evidence" value="ECO:0007669"/>
    <property type="project" value="UniProtKB-KW"/>
</dbReference>
<keyword evidence="8" id="KW-0863">Zinc-finger</keyword>
<dbReference type="InterPro" id="IPR001584">
    <property type="entry name" value="Integrase_cat-core"/>
</dbReference>
<dbReference type="InterPro" id="IPR043502">
    <property type="entry name" value="DNA/RNA_pol_sf"/>
</dbReference>
<keyword evidence="3" id="KW-0548">Nucleotidyltransferase</keyword>
<dbReference type="GO" id="GO:0015074">
    <property type="term" value="P:DNA integration"/>
    <property type="evidence" value="ECO:0007669"/>
    <property type="project" value="InterPro"/>
</dbReference>
<dbReference type="GeneID" id="580518"/>
<dbReference type="GO" id="GO:0004519">
    <property type="term" value="F:endonuclease activity"/>
    <property type="evidence" value="ECO:0007669"/>
    <property type="project" value="UniProtKB-KW"/>
</dbReference>
<evidence type="ECO:0000256" key="3">
    <source>
        <dbReference type="ARBA" id="ARBA00022695"/>
    </source>
</evidence>
<dbReference type="InterPro" id="IPR000477">
    <property type="entry name" value="RT_dom"/>
</dbReference>
<evidence type="ECO:0000256" key="7">
    <source>
        <dbReference type="ARBA" id="ARBA00022918"/>
    </source>
</evidence>
<dbReference type="InterPro" id="IPR038269">
    <property type="entry name" value="SCAN_sf"/>
</dbReference>
<dbReference type="FunFam" id="1.10.340.70:FF:000001">
    <property type="entry name" value="Retrovirus-related Pol polyprotein from transposon gypsy-like Protein"/>
    <property type="match status" value="1"/>
</dbReference>
<dbReference type="InParanoid" id="A0A7M7PBE8"/>
<evidence type="ECO:0000313" key="13">
    <source>
        <dbReference type="EnsemblMetazoa" id="XP_030849193"/>
    </source>
</evidence>
<feature type="compositionally biased region" description="Polar residues" evidence="9">
    <location>
        <begin position="58"/>
        <end position="69"/>
    </location>
</feature>
<keyword evidence="1" id="KW-0645">Protease</keyword>
<keyword evidence="7" id="KW-0695">RNA-directed DNA polymerase</keyword>
<keyword evidence="5" id="KW-0255">Endonuclease</keyword>
<dbReference type="EnsemblMetazoa" id="XM_030993332">
    <property type="protein sequence ID" value="XP_030849192"/>
    <property type="gene ID" value="LOC580518"/>
</dbReference>
<dbReference type="Pfam" id="PF00665">
    <property type="entry name" value="rve"/>
    <property type="match status" value="1"/>
</dbReference>
<dbReference type="SUPFAM" id="SSF47353">
    <property type="entry name" value="Retrovirus capsid dimerization domain-like"/>
    <property type="match status" value="1"/>
</dbReference>
<keyword evidence="4" id="KW-0540">Nuclease</keyword>
<dbReference type="Pfam" id="PF17917">
    <property type="entry name" value="RT_RNaseH"/>
    <property type="match status" value="1"/>
</dbReference>
<dbReference type="SMART" id="SM00343">
    <property type="entry name" value="ZnF_C2HC"/>
    <property type="match status" value="1"/>
</dbReference>
<dbReference type="KEGG" id="spu:580518"/>
<dbReference type="FunFam" id="3.30.420.10:FF:000032">
    <property type="entry name" value="Retrovirus-related Pol polyprotein from transposon 297-like Protein"/>
    <property type="match status" value="1"/>
</dbReference>
<dbReference type="OrthoDB" id="10051443at2759"/>
<dbReference type="InterPro" id="IPR041373">
    <property type="entry name" value="RT_RNaseH"/>
</dbReference>
<keyword evidence="6" id="KW-0378">Hydrolase</keyword>
<dbReference type="GO" id="GO:0006508">
    <property type="term" value="P:proteolysis"/>
    <property type="evidence" value="ECO:0007669"/>
    <property type="project" value="UniProtKB-KW"/>
</dbReference>
<evidence type="ECO:0008006" key="15">
    <source>
        <dbReference type="Google" id="ProtNLM"/>
    </source>
</evidence>
<dbReference type="PROSITE" id="PS50878">
    <property type="entry name" value="RT_POL"/>
    <property type="match status" value="1"/>
</dbReference>
<dbReference type="InterPro" id="IPR036397">
    <property type="entry name" value="RNaseH_sf"/>
</dbReference>
<dbReference type="GO" id="GO:0008270">
    <property type="term" value="F:zinc ion binding"/>
    <property type="evidence" value="ECO:0007669"/>
    <property type="project" value="UniProtKB-KW"/>
</dbReference>
<dbReference type="PROSITE" id="PS50994">
    <property type="entry name" value="INTEGRASE"/>
    <property type="match status" value="1"/>
</dbReference>
<reference evidence="13" key="2">
    <citation type="submission" date="2021-01" db="UniProtKB">
        <authorList>
            <consortium name="EnsemblMetazoa"/>
        </authorList>
    </citation>
    <scope>IDENTIFICATION</scope>
</reference>
<dbReference type="PROSITE" id="PS50158">
    <property type="entry name" value="ZF_CCHC"/>
    <property type="match status" value="1"/>
</dbReference>
<feature type="domain" description="Reverse transcriptase" evidence="11">
    <location>
        <begin position="1067"/>
        <end position="1244"/>
    </location>
</feature>
<keyword evidence="14" id="KW-1185">Reference proteome</keyword>
<dbReference type="Proteomes" id="UP000007110">
    <property type="component" value="Unassembled WGS sequence"/>
</dbReference>
<dbReference type="Gene3D" id="3.30.70.270">
    <property type="match status" value="2"/>
</dbReference>
<dbReference type="Gene3D" id="3.10.20.370">
    <property type="match status" value="1"/>
</dbReference>
<dbReference type="InterPro" id="IPR001878">
    <property type="entry name" value="Znf_CCHC"/>
</dbReference>
<evidence type="ECO:0000259" key="12">
    <source>
        <dbReference type="PROSITE" id="PS50994"/>
    </source>
</evidence>
<feature type="region of interest" description="Disordered" evidence="9">
    <location>
        <begin position="481"/>
        <end position="514"/>
    </location>
</feature>
<dbReference type="RefSeq" id="XP_030849192.1">
    <property type="nucleotide sequence ID" value="XM_030993332.1"/>
</dbReference>
<evidence type="ECO:0000256" key="6">
    <source>
        <dbReference type="ARBA" id="ARBA00022801"/>
    </source>
</evidence>
<dbReference type="InterPro" id="IPR012337">
    <property type="entry name" value="RNaseH-like_sf"/>
</dbReference>
<dbReference type="InterPro" id="IPR050951">
    <property type="entry name" value="Retrovirus_Pol_polyprotein"/>
</dbReference>
<dbReference type="GO" id="GO:0003964">
    <property type="term" value="F:RNA-directed DNA polymerase activity"/>
    <property type="evidence" value="ECO:0007669"/>
    <property type="project" value="UniProtKB-KW"/>
</dbReference>
<evidence type="ECO:0000256" key="5">
    <source>
        <dbReference type="ARBA" id="ARBA00022759"/>
    </source>
</evidence>
<evidence type="ECO:0000259" key="10">
    <source>
        <dbReference type="PROSITE" id="PS50158"/>
    </source>
</evidence>
<dbReference type="EnsemblMetazoa" id="XM_030993333">
    <property type="protein sequence ID" value="XP_030849193"/>
    <property type="gene ID" value="LOC580518"/>
</dbReference>
<feature type="region of interest" description="Disordered" evidence="9">
    <location>
        <begin position="247"/>
        <end position="286"/>
    </location>
</feature>
<feature type="domain" description="CCHC-type" evidence="10">
    <location>
        <begin position="291"/>
        <end position="307"/>
    </location>
</feature>
<sequence length="1463" mass="164782">MERDKFITQGKEFNLEGKELRTYVDECVREARDERAAARSAETEIIAQQIRLEELRKTNGTGPSSQSGHPRSRPSIPPLPVFQEGKDDIDSYLSRFERHAVIVGWDKSDWALAICALMSGKALDIISRLTVSQVKDYDIVKSSLLKGYDLTEEGYRTKFRYAKLHQGETYVQYAHRIEKYLDRWIDLSSYDDNVEGLKSLLIQEQIFNTSSKECLMFVKERHPGKLTEVLTLADQYHDAHTDLRVRRVKAQQSSSNSSNNTKSPNSSTSSSSDKRSSRSENPTNSNLSNKKCYTCNKFGHLSFNCPSGKKGRREMGSSLVKGRSADDTSARHVAAAGPTDSRETAHLDDSKGLSLIVRENLTEDGTGVKLASGDTLPVLSAAASGSPVEMPVSKGMVNGKLVDVLRDSGCTTVIVRQDLVSEEQFTGGQRTCLLIDRTIRTFQVATIELDTPFFTGKAEALCVLTPVYDIVLGNIYGARQPADPDQDWKPKDHQANAVETRGQKRKAGRTRPPLQVPDSLNDIVSVDDLIQAQKEDNALDASRKLAESGEKKISKSGNSSYFFVKKDVLYREYIDATPGSDVLGQVVVPTKFRNQVLKLAHESILGGHFGTKKTRDKILTHFFWPGMHADIVRYCRSCGPCQRTSPKGKVTKVPLGSTPLIDEPFRRVAMDLVGPIEPATSKGNRYILTVVDYATRYPEAVALRRIDAQTVAEALMDIYSRVGIPREVLTDRGSQFTSELMKEVSRLFSIRQMTTTPYHPACNGLVERFNGTLKSMLRKMCEERPKDWGRYLNPLLFAYRESVQESTGFSPFELLFGRAVRGPLAILRELWTGEVDEPDTKTTYQYVLDLKDRLQLTCEVAQQNLSKSAERYRRQYNKKAKERKFEVDDEVLLLLPSDNNKLLMHWKGPFKVVKKIGQMDYRIDKDGKIKTFHANLLKKYYRREESAGGFDVAGVSVVDDGLSEECSEGENEDVNHSSRKDILHLPNLTPTESLKDVQISPHLDDKQREEVNSLLREYEEVLTDMPGLTNLGKHDIKLVHKEPIKSKPYPLPHALRGKVKEEVQKMIDVGIVESSSSPYASPVVMVKKKDGTIRFCCDYRKLNQVTVTDAEPIPDQEEIFAKLSRAKYFTKIDLTKGYWQVPLTEEAKELTAFVTPDGLYQFRSMPFGLVNAPASFSRIMRALLRGLHGVDNFIDDILIHTVSFEEHLDTLREVFERLRRANLTARPTKCTVGCVSIEFLGHRIGQGELRPVQDKVDAVQGAARPKTKKQLRSFLGLVGYYRRFVPNFAALAVPLTDRTKKGEPLLVKWGDAEEAAFTTLKKKLASEPILHLPDLDLPFILRTDASDHGLGAILLQETEGKKFPIAYASRKLLPREQRYCVMERECLAVVWGVQKFEPYLYGKHFELETDHQPLQCIAKSKVANSRILRWALALQPYQFSITAIKGSENVGADYLSRIPDTSS</sequence>
<dbReference type="CDD" id="cd09274">
    <property type="entry name" value="RNase_HI_RT_Ty3"/>
    <property type="match status" value="1"/>
</dbReference>
<dbReference type="Gene3D" id="1.10.4020.10">
    <property type="entry name" value="DNA breaking-rejoining enzymes"/>
    <property type="match status" value="1"/>
</dbReference>
<evidence type="ECO:0000256" key="8">
    <source>
        <dbReference type="PROSITE-ProRule" id="PRU00047"/>
    </source>
</evidence>
<dbReference type="PANTHER" id="PTHR37984:SF5">
    <property type="entry name" value="PROTEIN NYNRIN-LIKE"/>
    <property type="match status" value="1"/>
</dbReference>
<organism evidence="13 14">
    <name type="scientific">Strongylocentrotus purpuratus</name>
    <name type="common">Purple sea urchin</name>
    <dbReference type="NCBI Taxonomy" id="7668"/>
    <lineage>
        <taxon>Eukaryota</taxon>
        <taxon>Metazoa</taxon>
        <taxon>Echinodermata</taxon>
        <taxon>Eleutherozoa</taxon>
        <taxon>Echinozoa</taxon>
        <taxon>Echinoidea</taxon>
        <taxon>Euechinoidea</taxon>
        <taxon>Echinacea</taxon>
        <taxon>Camarodonta</taxon>
        <taxon>Echinidea</taxon>
        <taxon>Strongylocentrotidae</taxon>
        <taxon>Strongylocentrotus</taxon>
    </lineage>
</organism>
<feature type="domain" description="Integrase catalytic" evidence="12">
    <location>
        <begin position="655"/>
        <end position="819"/>
    </location>
</feature>
<dbReference type="PANTHER" id="PTHR37984">
    <property type="entry name" value="PROTEIN CBG26694"/>
    <property type="match status" value="1"/>
</dbReference>
<dbReference type="FunFam" id="3.10.10.10:FF:000007">
    <property type="entry name" value="Retrovirus-related Pol polyprotein from transposon 17.6-like Protein"/>
    <property type="match status" value="1"/>
</dbReference>
<reference evidence="14" key="1">
    <citation type="submission" date="2015-02" db="EMBL/GenBank/DDBJ databases">
        <title>Genome sequencing for Strongylocentrotus purpuratus.</title>
        <authorList>
            <person name="Murali S."/>
            <person name="Liu Y."/>
            <person name="Vee V."/>
            <person name="English A."/>
            <person name="Wang M."/>
            <person name="Skinner E."/>
            <person name="Han Y."/>
            <person name="Muzny D.M."/>
            <person name="Worley K.C."/>
            <person name="Gibbs R.A."/>
        </authorList>
    </citation>
    <scope>NUCLEOTIDE SEQUENCE</scope>
</reference>
<dbReference type="Pfam" id="PF17921">
    <property type="entry name" value="Integrase_H2C2"/>
    <property type="match status" value="1"/>
</dbReference>
<dbReference type="Gene3D" id="1.10.340.70">
    <property type="match status" value="1"/>
</dbReference>
<keyword evidence="8" id="KW-0862">Zinc</keyword>
<evidence type="ECO:0000259" key="11">
    <source>
        <dbReference type="PROSITE" id="PS50878"/>
    </source>
</evidence>
<dbReference type="Pfam" id="PF00078">
    <property type="entry name" value="RVT_1"/>
    <property type="match status" value="1"/>
</dbReference>
<dbReference type="InterPro" id="IPR043128">
    <property type="entry name" value="Rev_trsase/Diguanyl_cyclase"/>
</dbReference>
<dbReference type="InterPro" id="IPR036875">
    <property type="entry name" value="Znf_CCHC_sf"/>
</dbReference>
<dbReference type="Gene3D" id="4.10.60.10">
    <property type="entry name" value="Zinc finger, CCHC-type"/>
    <property type="match status" value="1"/>
</dbReference>
<dbReference type="CDD" id="cd01647">
    <property type="entry name" value="RT_LTR"/>
    <property type="match status" value="1"/>
</dbReference>
<keyword evidence="2" id="KW-0808">Transferase</keyword>
<feature type="region of interest" description="Disordered" evidence="9">
    <location>
        <begin position="306"/>
        <end position="346"/>
    </location>
</feature>
<feature type="region of interest" description="Disordered" evidence="9">
    <location>
        <begin position="58"/>
        <end position="80"/>
    </location>
</feature>
<dbReference type="SUPFAM" id="SSF56672">
    <property type="entry name" value="DNA/RNA polymerases"/>
    <property type="match status" value="1"/>
</dbReference>
<dbReference type="InterPro" id="IPR041588">
    <property type="entry name" value="Integrase_H2C2"/>
</dbReference>
<evidence type="ECO:0000256" key="2">
    <source>
        <dbReference type="ARBA" id="ARBA00022679"/>
    </source>
</evidence>
<dbReference type="SUPFAM" id="SSF53098">
    <property type="entry name" value="Ribonuclease H-like"/>
    <property type="match status" value="1"/>
</dbReference>